<name>A0ABS6E3X4_9FIRM</name>
<dbReference type="RefSeq" id="WP_216517890.1">
    <property type="nucleotide sequence ID" value="NZ_JAHLPM010000004.1"/>
</dbReference>
<sequence>MVNSYGKGKKFDSIKISEIKTENESFDTGHPFYIKKDTINYKDINDSNKNKSKIFTKCCKK</sequence>
<gene>
    <name evidence="1" type="ORF">KQI42_06300</name>
</gene>
<proteinExistence type="predicted"/>
<evidence type="ECO:0000313" key="2">
    <source>
        <dbReference type="Proteomes" id="UP000749471"/>
    </source>
</evidence>
<protein>
    <submittedName>
        <fullName evidence="1">Uncharacterized protein</fullName>
    </submittedName>
</protein>
<comment type="caution">
    <text evidence="1">The sequence shown here is derived from an EMBL/GenBank/DDBJ whole genome shotgun (WGS) entry which is preliminary data.</text>
</comment>
<dbReference type="Proteomes" id="UP000749471">
    <property type="component" value="Unassembled WGS sequence"/>
</dbReference>
<evidence type="ECO:0000313" key="1">
    <source>
        <dbReference type="EMBL" id="MBU5437609.1"/>
    </source>
</evidence>
<organism evidence="1 2">
    <name type="scientific">Tissierella simiarum</name>
    <dbReference type="NCBI Taxonomy" id="2841534"/>
    <lineage>
        <taxon>Bacteria</taxon>
        <taxon>Bacillati</taxon>
        <taxon>Bacillota</taxon>
        <taxon>Tissierellia</taxon>
        <taxon>Tissierellales</taxon>
        <taxon>Tissierellaceae</taxon>
        <taxon>Tissierella</taxon>
    </lineage>
</organism>
<accession>A0ABS6E3X4</accession>
<dbReference type="EMBL" id="JAHLPM010000004">
    <property type="protein sequence ID" value="MBU5437609.1"/>
    <property type="molecule type" value="Genomic_DNA"/>
</dbReference>
<reference evidence="1 2" key="1">
    <citation type="submission" date="2021-06" db="EMBL/GenBank/DDBJ databases">
        <authorList>
            <person name="Sun Q."/>
            <person name="Li D."/>
        </authorList>
    </citation>
    <scope>NUCLEOTIDE SEQUENCE [LARGE SCALE GENOMIC DNA]</scope>
    <source>
        <strain evidence="1 2">MSJ-40</strain>
    </source>
</reference>
<keyword evidence="2" id="KW-1185">Reference proteome</keyword>